<evidence type="ECO:0000313" key="3">
    <source>
        <dbReference type="Proteomes" id="UP000712600"/>
    </source>
</evidence>
<organism evidence="2 3">
    <name type="scientific">Brassica cretica</name>
    <name type="common">Mustard</name>
    <dbReference type="NCBI Taxonomy" id="69181"/>
    <lineage>
        <taxon>Eukaryota</taxon>
        <taxon>Viridiplantae</taxon>
        <taxon>Streptophyta</taxon>
        <taxon>Embryophyta</taxon>
        <taxon>Tracheophyta</taxon>
        <taxon>Spermatophyta</taxon>
        <taxon>Magnoliopsida</taxon>
        <taxon>eudicotyledons</taxon>
        <taxon>Gunneridae</taxon>
        <taxon>Pentapetalae</taxon>
        <taxon>rosids</taxon>
        <taxon>malvids</taxon>
        <taxon>Brassicales</taxon>
        <taxon>Brassicaceae</taxon>
        <taxon>Brassiceae</taxon>
        <taxon>Brassica</taxon>
    </lineage>
</organism>
<gene>
    <name evidence="2" type="ORF">F2Q69_00046954</name>
</gene>
<dbReference type="EMBL" id="QGKX02001347">
    <property type="protein sequence ID" value="KAF3524429.1"/>
    <property type="molecule type" value="Genomic_DNA"/>
</dbReference>
<sequence length="75" mass="8489">MLQSPPLSQERIAETVRCSEDLSDRSRACDDSPSSSFMSSSILQILRLFIEDLIVFELEIVFSVYFLSALLLLIC</sequence>
<proteinExistence type="predicted"/>
<dbReference type="AlphaFoldDB" id="A0A8S9PUG4"/>
<comment type="caution">
    <text evidence="2">The sequence shown here is derived from an EMBL/GenBank/DDBJ whole genome shotgun (WGS) entry which is preliminary data.</text>
</comment>
<keyword evidence="1" id="KW-1133">Transmembrane helix</keyword>
<name>A0A8S9PUG4_BRACR</name>
<keyword evidence="1" id="KW-0472">Membrane</keyword>
<accession>A0A8S9PUG4</accession>
<evidence type="ECO:0000313" key="2">
    <source>
        <dbReference type="EMBL" id="KAF3524429.1"/>
    </source>
</evidence>
<keyword evidence="1" id="KW-0812">Transmembrane</keyword>
<dbReference type="Proteomes" id="UP000712600">
    <property type="component" value="Unassembled WGS sequence"/>
</dbReference>
<reference evidence="2" key="1">
    <citation type="submission" date="2019-12" db="EMBL/GenBank/DDBJ databases">
        <title>Genome sequencing and annotation of Brassica cretica.</title>
        <authorList>
            <person name="Studholme D.J."/>
            <person name="Sarris P."/>
        </authorList>
    </citation>
    <scope>NUCLEOTIDE SEQUENCE</scope>
    <source>
        <strain evidence="2">PFS-109/04</strain>
        <tissue evidence="2">Leaf</tissue>
    </source>
</reference>
<feature type="transmembrane region" description="Helical" evidence="1">
    <location>
        <begin position="53"/>
        <end position="74"/>
    </location>
</feature>
<evidence type="ECO:0000256" key="1">
    <source>
        <dbReference type="SAM" id="Phobius"/>
    </source>
</evidence>
<protein>
    <submittedName>
        <fullName evidence="2">Uncharacterized protein</fullName>
    </submittedName>
</protein>